<accession>A0A3S2U2B9</accession>
<dbReference type="PANTHER" id="PTHR43563">
    <property type="entry name" value="AMINE OXIDASE"/>
    <property type="match status" value="1"/>
</dbReference>
<feature type="compositionally biased region" description="Low complexity" evidence="2">
    <location>
        <begin position="323"/>
        <end position="333"/>
    </location>
</feature>
<dbReference type="Pfam" id="PF01593">
    <property type="entry name" value="Amino_oxidase"/>
    <property type="match status" value="1"/>
</dbReference>
<dbReference type="PANTHER" id="PTHR43563:SF1">
    <property type="entry name" value="AMINE OXIDASE [FLAVIN-CONTAINING] B"/>
    <property type="match status" value="1"/>
</dbReference>
<dbReference type="InterPro" id="IPR050703">
    <property type="entry name" value="Flavin_MAO"/>
</dbReference>
<dbReference type="InterPro" id="IPR002937">
    <property type="entry name" value="Amino_oxidase"/>
</dbReference>
<dbReference type="OrthoDB" id="3972913at2"/>
<sequence length="383" mass="41454">MTMQHIRIAIIGGGLAGLVAAWRLQQQGMRDVVLFEARATVGGRILSVDAHGSAVDTALPALDRFDLGPSWFWPAMQPRLDQLVTELGLERLAQFEDGDLMVERAARQPPQRMRGYASDPPSMRLAGGTGALVAALRTRLDDAVVQVGQTVRQLRREADHVELTVDDTAGIATVWRAEQVLLALPPRLVATRVQFDPPLPPELARRWQGTPTWMAPHAKYVAIYDTPFWRERGLSGGARSGAGPMGEIHDISMPGGHAALFGFLGVPAQVRHQVSNEALRMHCRAQLVRLFGERAGAPVGDALKDWANDPLTATDEDQDAAGHHAAAPPSSADNGAWQARLIGIGSEWSPQFPGYLAGAVDAAERGLRQIRRDNDRSGKDVAS</sequence>
<evidence type="ECO:0000313" key="5">
    <source>
        <dbReference type="Proteomes" id="UP000288178"/>
    </source>
</evidence>
<dbReference type="GO" id="GO:0016491">
    <property type="term" value="F:oxidoreductase activity"/>
    <property type="evidence" value="ECO:0007669"/>
    <property type="project" value="InterPro"/>
</dbReference>
<keyword evidence="5" id="KW-1185">Reference proteome</keyword>
<protein>
    <submittedName>
        <fullName evidence="4">FAD-binding protein</fullName>
    </submittedName>
</protein>
<dbReference type="Proteomes" id="UP000288178">
    <property type="component" value="Unassembled WGS sequence"/>
</dbReference>
<dbReference type="RefSeq" id="WP_128198920.1">
    <property type="nucleotide sequence ID" value="NZ_SACT01000004.1"/>
</dbReference>
<dbReference type="Pfam" id="PF13450">
    <property type="entry name" value="NAD_binding_8"/>
    <property type="match status" value="1"/>
</dbReference>
<dbReference type="SUPFAM" id="SSF51905">
    <property type="entry name" value="FAD/NAD(P)-binding domain"/>
    <property type="match status" value="1"/>
</dbReference>
<dbReference type="InterPro" id="IPR036188">
    <property type="entry name" value="FAD/NAD-bd_sf"/>
</dbReference>
<reference evidence="4 5" key="1">
    <citation type="submission" date="2019-01" db="EMBL/GenBank/DDBJ databases">
        <authorList>
            <person name="Chen W.-M."/>
        </authorList>
    </citation>
    <scope>NUCLEOTIDE SEQUENCE [LARGE SCALE GENOMIC DNA]</scope>
    <source>
        <strain evidence="4 5">ICH-3</strain>
    </source>
</reference>
<dbReference type="EMBL" id="SACT01000004">
    <property type="protein sequence ID" value="RVT50894.1"/>
    <property type="molecule type" value="Genomic_DNA"/>
</dbReference>
<evidence type="ECO:0000259" key="3">
    <source>
        <dbReference type="Pfam" id="PF01593"/>
    </source>
</evidence>
<name>A0A3S2U2B9_9BURK</name>
<organism evidence="4 5">
    <name type="scientific">Rubrivivax albus</name>
    <dbReference type="NCBI Taxonomy" id="2499835"/>
    <lineage>
        <taxon>Bacteria</taxon>
        <taxon>Pseudomonadati</taxon>
        <taxon>Pseudomonadota</taxon>
        <taxon>Betaproteobacteria</taxon>
        <taxon>Burkholderiales</taxon>
        <taxon>Sphaerotilaceae</taxon>
        <taxon>Rubrivivax</taxon>
    </lineage>
</organism>
<evidence type="ECO:0000256" key="2">
    <source>
        <dbReference type="SAM" id="MobiDB-lite"/>
    </source>
</evidence>
<evidence type="ECO:0000256" key="1">
    <source>
        <dbReference type="ARBA" id="ARBA00005995"/>
    </source>
</evidence>
<gene>
    <name evidence="4" type="ORF">ENE75_13910</name>
</gene>
<feature type="region of interest" description="Disordered" evidence="2">
    <location>
        <begin position="307"/>
        <end position="334"/>
    </location>
</feature>
<evidence type="ECO:0000313" key="4">
    <source>
        <dbReference type="EMBL" id="RVT50894.1"/>
    </source>
</evidence>
<comment type="similarity">
    <text evidence="1">Belongs to the flavin monoamine oxidase family.</text>
</comment>
<comment type="caution">
    <text evidence="4">The sequence shown here is derived from an EMBL/GenBank/DDBJ whole genome shotgun (WGS) entry which is preliminary data.</text>
</comment>
<dbReference type="AlphaFoldDB" id="A0A3S2U2B9"/>
<feature type="domain" description="Amine oxidase" evidence="3">
    <location>
        <begin position="120"/>
        <end position="365"/>
    </location>
</feature>
<dbReference type="Gene3D" id="3.50.50.60">
    <property type="entry name" value="FAD/NAD(P)-binding domain"/>
    <property type="match status" value="2"/>
</dbReference>
<dbReference type="SUPFAM" id="SSF54373">
    <property type="entry name" value="FAD-linked reductases, C-terminal domain"/>
    <property type="match status" value="1"/>
</dbReference>
<proteinExistence type="inferred from homology"/>